<comment type="caution">
    <text evidence="1">The sequence shown here is derived from an EMBL/GenBank/DDBJ whole genome shotgun (WGS) entry which is preliminary data.</text>
</comment>
<proteinExistence type="predicted"/>
<sequence length="218" mass="25583">MARRSLSLPGRSSRLSHVERKGSISLTRRKQVHWSNELEEVIYFPPDCSTLSTDGLFDRRVKLMRSKSLKTLYKSKRLPLKATQSLARGINDANSSLIRTGVNILTQQLDRFKSRSENLEIFDQESNNRWKELLRHYQKRMRDLLEQQEEERGWTALLRKKIPARIARKHLAKKELSRGTEYKRKDDPTGPGYCWSTETMRKVRIVENVVHIRPSGRP</sequence>
<organism evidence="1 2">
    <name type="scientific">Porites lobata</name>
    <dbReference type="NCBI Taxonomy" id="104759"/>
    <lineage>
        <taxon>Eukaryota</taxon>
        <taxon>Metazoa</taxon>
        <taxon>Cnidaria</taxon>
        <taxon>Anthozoa</taxon>
        <taxon>Hexacorallia</taxon>
        <taxon>Scleractinia</taxon>
        <taxon>Fungiina</taxon>
        <taxon>Poritidae</taxon>
        <taxon>Porites</taxon>
    </lineage>
</organism>
<evidence type="ECO:0000313" key="2">
    <source>
        <dbReference type="Proteomes" id="UP001159405"/>
    </source>
</evidence>
<keyword evidence="2" id="KW-1185">Reference proteome</keyword>
<gene>
    <name evidence="1" type="ORF">PLOB_00003360</name>
</gene>
<name>A0ABN8Q7Q6_9CNID</name>
<protein>
    <submittedName>
        <fullName evidence="1">Uncharacterized protein</fullName>
    </submittedName>
</protein>
<dbReference type="Proteomes" id="UP001159405">
    <property type="component" value="Unassembled WGS sequence"/>
</dbReference>
<accession>A0ABN8Q7Q6</accession>
<reference evidence="1 2" key="1">
    <citation type="submission" date="2022-05" db="EMBL/GenBank/DDBJ databases">
        <authorList>
            <consortium name="Genoscope - CEA"/>
            <person name="William W."/>
        </authorList>
    </citation>
    <scope>NUCLEOTIDE SEQUENCE [LARGE SCALE GENOMIC DNA]</scope>
</reference>
<dbReference type="EMBL" id="CALNXK010000112">
    <property type="protein sequence ID" value="CAH3158839.1"/>
    <property type="molecule type" value="Genomic_DNA"/>
</dbReference>
<evidence type="ECO:0000313" key="1">
    <source>
        <dbReference type="EMBL" id="CAH3158839.1"/>
    </source>
</evidence>